<dbReference type="InterPro" id="IPR018108">
    <property type="entry name" value="MCP_transmembrane"/>
</dbReference>
<keyword evidence="9" id="KW-0496">Mitochondrion</keyword>
<evidence type="ECO:0000256" key="7">
    <source>
        <dbReference type="ARBA" id="ARBA00022970"/>
    </source>
</evidence>
<evidence type="ECO:0000256" key="22">
    <source>
        <dbReference type="PROSITE-ProRule" id="PRU00282"/>
    </source>
</evidence>
<comment type="catalytic activity">
    <reaction evidence="12">
        <text>L-histidine(out) = L-histidine(in)</text>
        <dbReference type="Rhea" id="RHEA:72807"/>
        <dbReference type="ChEBI" id="CHEBI:57595"/>
    </reaction>
</comment>
<proteinExistence type="inferred from homology"/>
<reference evidence="25" key="1">
    <citation type="submission" date="2020-07" db="EMBL/GenBank/DDBJ databases">
        <title>Multicomponent nature underlies the extraordinary mechanical properties of spider dragline silk.</title>
        <authorList>
            <person name="Kono N."/>
            <person name="Nakamura H."/>
            <person name="Mori M."/>
            <person name="Yoshida Y."/>
            <person name="Ohtoshi R."/>
            <person name="Malay A.D."/>
            <person name="Moran D.A.P."/>
            <person name="Tomita M."/>
            <person name="Numata K."/>
            <person name="Arakawa K."/>
        </authorList>
    </citation>
    <scope>NUCLEOTIDE SEQUENCE</scope>
</reference>
<keyword evidence="4 22" id="KW-0812">Transmembrane</keyword>
<accession>A0A8X6L9J8</accession>
<evidence type="ECO:0000256" key="10">
    <source>
        <dbReference type="ARBA" id="ARBA00023136"/>
    </source>
</evidence>
<dbReference type="InterPro" id="IPR023395">
    <property type="entry name" value="MCP_dom_sf"/>
</dbReference>
<keyword evidence="7" id="KW-0029">Amino-acid transport</keyword>
<dbReference type="OrthoDB" id="193856at2759"/>
<evidence type="ECO:0000313" key="26">
    <source>
        <dbReference type="Proteomes" id="UP000887116"/>
    </source>
</evidence>
<comment type="catalytic activity">
    <reaction evidence="11">
        <text>L-lysine(out) + L-arginine(in) = L-lysine(in) + L-arginine(out)</text>
        <dbReference type="Rhea" id="RHEA:70827"/>
        <dbReference type="ChEBI" id="CHEBI:32551"/>
        <dbReference type="ChEBI" id="CHEBI:32682"/>
    </reaction>
</comment>
<evidence type="ECO:0000256" key="6">
    <source>
        <dbReference type="ARBA" id="ARBA00022792"/>
    </source>
</evidence>
<dbReference type="AlphaFoldDB" id="A0A8X6L9J8"/>
<evidence type="ECO:0000256" key="17">
    <source>
        <dbReference type="ARBA" id="ARBA00071763"/>
    </source>
</evidence>
<evidence type="ECO:0000256" key="8">
    <source>
        <dbReference type="ARBA" id="ARBA00022989"/>
    </source>
</evidence>
<dbReference type="PANTHER" id="PTHR45624:SF61">
    <property type="entry name" value="MITOCHONDRIAL BASIC AMINO ACIDS TRANSPORTER"/>
    <property type="match status" value="1"/>
</dbReference>
<dbReference type="InterPro" id="IPR050567">
    <property type="entry name" value="Mitochondrial_Carrier"/>
</dbReference>
<comment type="subcellular location">
    <subcellularLocation>
        <location evidence="1">Mitochondrion inner membrane</location>
        <topology evidence="1">Multi-pass membrane protein</topology>
    </subcellularLocation>
</comment>
<evidence type="ECO:0000256" key="23">
    <source>
        <dbReference type="RuleBase" id="RU000488"/>
    </source>
</evidence>
<evidence type="ECO:0000256" key="13">
    <source>
        <dbReference type="ARBA" id="ARBA00050768"/>
    </source>
</evidence>
<evidence type="ECO:0000313" key="25">
    <source>
        <dbReference type="EMBL" id="GFR01540.1"/>
    </source>
</evidence>
<keyword evidence="8 24" id="KW-1133">Transmembrane helix</keyword>
<evidence type="ECO:0000256" key="19">
    <source>
        <dbReference type="ARBA" id="ARBA00078745"/>
    </source>
</evidence>
<feature type="repeat" description="Solcar" evidence="22">
    <location>
        <begin position="198"/>
        <end position="287"/>
    </location>
</feature>
<comment type="catalytic activity">
    <reaction evidence="13">
        <text>L-histidine(out) + L-arginine(in) = L-histidine(in) + L-arginine(out)</text>
        <dbReference type="Rhea" id="RHEA:71063"/>
        <dbReference type="ChEBI" id="CHEBI:32682"/>
        <dbReference type="ChEBI" id="CHEBI:57595"/>
    </reaction>
</comment>
<evidence type="ECO:0000256" key="12">
    <source>
        <dbReference type="ARBA" id="ARBA00050592"/>
    </source>
</evidence>
<keyword evidence="10 22" id="KW-0472">Membrane</keyword>
<evidence type="ECO:0000256" key="16">
    <source>
        <dbReference type="ARBA" id="ARBA00052673"/>
    </source>
</evidence>
<dbReference type="Proteomes" id="UP000887116">
    <property type="component" value="Unassembled WGS sequence"/>
</dbReference>
<dbReference type="GO" id="GO:0005289">
    <property type="term" value="F:high-affinity L-arginine transmembrane transporter activity"/>
    <property type="evidence" value="ECO:0007669"/>
    <property type="project" value="TreeGrafter"/>
</dbReference>
<evidence type="ECO:0000256" key="24">
    <source>
        <dbReference type="SAM" id="Phobius"/>
    </source>
</evidence>
<dbReference type="EMBL" id="BMAO01035132">
    <property type="protein sequence ID" value="GFR01540.1"/>
    <property type="molecule type" value="Genomic_DNA"/>
</dbReference>
<dbReference type="PROSITE" id="PS50920">
    <property type="entry name" value="SOLCAR"/>
    <property type="match status" value="3"/>
</dbReference>
<keyword evidence="3 23" id="KW-0813">Transport</keyword>
<name>A0A8X6L9J8_TRICU</name>
<gene>
    <name evidence="25" type="primary">Slc25a29</name>
    <name evidence="25" type="ORF">TNCT_5251</name>
</gene>
<evidence type="ECO:0000256" key="21">
    <source>
        <dbReference type="ARBA" id="ARBA00080567"/>
    </source>
</evidence>
<sequence>MAVDFVAGCLGGCAGVLVGHPFDTVKVRLQTQDSNNKMYRGTLHCLSTIVKQESFQGLYKGMSSPMVGLAAINAIVFGVYGNIMKISSSPKSLQSQFLAGSAAGLIQSFVTSPMELAKTRMQLQGQDARQTRAPFWQRNRIIYKNPLDCLLKAFKSEGFRGIYRGLGSTILRDAPGFGVYFSGYEYLMQLVSDPRSVPSTMTLLSVGGLAGVLSWIVIYPVDVIKSRLQADGMDGNEKKYKNFWDCIKKSYKMEGLPVFTKGLNSTIIRAFPTNAATFTVVTWVIMMLDNPANKELDVRNPNNVLLLDQEVQALTC</sequence>
<evidence type="ECO:0000256" key="3">
    <source>
        <dbReference type="ARBA" id="ARBA00022448"/>
    </source>
</evidence>
<evidence type="ECO:0000256" key="14">
    <source>
        <dbReference type="ARBA" id="ARBA00051045"/>
    </source>
</evidence>
<keyword evidence="5" id="KW-0677">Repeat</keyword>
<dbReference type="FunFam" id="1.50.40.10:FF:000037">
    <property type="entry name" value="Solute carrier family 25 member 29"/>
    <property type="match status" value="1"/>
</dbReference>
<evidence type="ECO:0000256" key="9">
    <source>
        <dbReference type="ARBA" id="ARBA00023128"/>
    </source>
</evidence>
<evidence type="ECO:0000256" key="20">
    <source>
        <dbReference type="ARBA" id="ARBA00079387"/>
    </source>
</evidence>
<feature type="repeat" description="Solcar" evidence="22">
    <location>
        <begin position="2"/>
        <end position="86"/>
    </location>
</feature>
<dbReference type="Gene3D" id="1.50.40.10">
    <property type="entry name" value="Mitochondrial carrier domain"/>
    <property type="match status" value="2"/>
</dbReference>
<feature type="transmembrane region" description="Helical" evidence="24">
    <location>
        <begin position="201"/>
        <end position="221"/>
    </location>
</feature>
<comment type="catalytic activity">
    <reaction evidence="14">
        <text>L-homoarginine(in) + L-arginine(out) = L-homoarginine(out) + L-arginine(in)</text>
        <dbReference type="Rhea" id="RHEA:72799"/>
        <dbReference type="ChEBI" id="CHEBI:32682"/>
        <dbReference type="ChEBI" id="CHEBI:143006"/>
    </reaction>
</comment>
<comment type="catalytic activity">
    <reaction evidence="16">
        <text>N(omega)-methyl-L-arginine(in) + L-arginine(out) = N(omega)-methyl-L-arginine(out) + L-arginine(in)</text>
        <dbReference type="Rhea" id="RHEA:72803"/>
        <dbReference type="ChEBI" id="CHEBI:32682"/>
        <dbReference type="ChEBI" id="CHEBI:114953"/>
    </reaction>
</comment>
<dbReference type="GO" id="GO:1990575">
    <property type="term" value="P:mitochondrial L-ornithine transmembrane transport"/>
    <property type="evidence" value="ECO:0007669"/>
    <property type="project" value="TreeGrafter"/>
</dbReference>
<comment type="similarity">
    <text evidence="2 23">Belongs to the mitochondrial carrier (TC 2.A.29) family.</text>
</comment>
<evidence type="ECO:0000256" key="4">
    <source>
        <dbReference type="ARBA" id="ARBA00022692"/>
    </source>
</evidence>
<keyword evidence="26" id="KW-1185">Reference proteome</keyword>
<protein>
    <recommendedName>
        <fullName evidence="17">Mitochondrial basic amino acids transporter</fullName>
    </recommendedName>
    <alternativeName>
        <fullName evidence="21">Carnitine/acylcarnitine translocase-like</fullName>
    </alternativeName>
    <alternativeName>
        <fullName evidence="20">Mitochondrial carnitine/acylcarnitine carrier protein CACL</fullName>
    </alternativeName>
    <alternativeName>
        <fullName evidence="19">Mitochondrial ornithine transporter 3</fullName>
    </alternativeName>
    <alternativeName>
        <fullName evidence="18">Solute carrier family 25 member 29</fullName>
    </alternativeName>
</protein>
<dbReference type="InterPro" id="IPR002067">
    <property type="entry name" value="MCP"/>
</dbReference>
<keyword evidence="6" id="KW-0999">Mitochondrion inner membrane</keyword>
<evidence type="ECO:0000256" key="5">
    <source>
        <dbReference type="ARBA" id="ARBA00022737"/>
    </source>
</evidence>
<dbReference type="GO" id="GO:0005743">
    <property type="term" value="C:mitochondrial inner membrane"/>
    <property type="evidence" value="ECO:0007669"/>
    <property type="project" value="UniProtKB-SubCell"/>
</dbReference>
<dbReference type="SUPFAM" id="SSF103506">
    <property type="entry name" value="Mitochondrial carrier"/>
    <property type="match status" value="1"/>
</dbReference>
<evidence type="ECO:0000256" key="18">
    <source>
        <dbReference type="ARBA" id="ARBA00076491"/>
    </source>
</evidence>
<comment type="catalytic activity">
    <reaction evidence="15">
        <text>L-ornithine(in) + L-arginine(out) = L-ornithine(out) + L-arginine(in)</text>
        <dbReference type="Rhea" id="RHEA:34991"/>
        <dbReference type="ChEBI" id="CHEBI:32682"/>
        <dbReference type="ChEBI" id="CHEBI:46911"/>
    </reaction>
</comment>
<organism evidence="25 26">
    <name type="scientific">Trichonephila clavata</name>
    <name type="common">Joro spider</name>
    <name type="synonym">Nephila clavata</name>
    <dbReference type="NCBI Taxonomy" id="2740835"/>
    <lineage>
        <taxon>Eukaryota</taxon>
        <taxon>Metazoa</taxon>
        <taxon>Ecdysozoa</taxon>
        <taxon>Arthropoda</taxon>
        <taxon>Chelicerata</taxon>
        <taxon>Arachnida</taxon>
        <taxon>Araneae</taxon>
        <taxon>Araneomorphae</taxon>
        <taxon>Entelegynae</taxon>
        <taxon>Araneoidea</taxon>
        <taxon>Nephilidae</taxon>
        <taxon>Trichonephila</taxon>
    </lineage>
</organism>
<dbReference type="PANTHER" id="PTHR45624">
    <property type="entry name" value="MITOCHONDRIAL BASIC AMINO ACIDS TRANSPORTER-RELATED"/>
    <property type="match status" value="1"/>
</dbReference>
<evidence type="ECO:0000256" key="11">
    <source>
        <dbReference type="ARBA" id="ARBA00049090"/>
    </source>
</evidence>
<feature type="repeat" description="Solcar" evidence="22">
    <location>
        <begin position="91"/>
        <end position="190"/>
    </location>
</feature>
<evidence type="ECO:0000256" key="1">
    <source>
        <dbReference type="ARBA" id="ARBA00004448"/>
    </source>
</evidence>
<evidence type="ECO:0000256" key="2">
    <source>
        <dbReference type="ARBA" id="ARBA00006375"/>
    </source>
</evidence>
<comment type="caution">
    <text evidence="25">The sequence shown here is derived from an EMBL/GenBank/DDBJ whole genome shotgun (WGS) entry which is preliminary data.</text>
</comment>
<dbReference type="Pfam" id="PF00153">
    <property type="entry name" value="Mito_carr"/>
    <property type="match status" value="3"/>
</dbReference>
<dbReference type="PRINTS" id="PR00926">
    <property type="entry name" value="MITOCARRIER"/>
</dbReference>
<evidence type="ECO:0000256" key="15">
    <source>
        <dbReference type="ARBA" id="ARBA00051921"/>
    </source>
</evidence>